<dbReference type="InterPro" id="IPR016161">
    <property type="entry name" value="Ald_DH/histidinol_DH"/>
</dbReference>
<dbReference type="Gene3D" id="3.40.605.10">
    <property type="entry name" value="Aldehyde Dehydrogenase, Chain A, domain 1"/>
    <property type="match status" value="1"/>
</dbReference>
<comment type="pathway">
    <text evidence="2">Lipid metabolism; fatty acid reduction for biolumincescence.</text>
</comment>
<comment type="similarity">
    <text evidence="3">Belongs to the LuxC family.</text>
</comment>
<evidence type="ECO:0000256" key="1">
    <source>
        <dbReference type="ARBA" id="ARBA00003277"/>
    </source>
</evidence>
<dbReference type="InterPro" id="IPR008670">
    <property type="entry name" value="CoA_reduct_LuxC"/>
</dbReference>
<dbReference type="GO" id="GO:0050062">
    <property type="term" value="F:long-chain-fatty-acyl-CoA reductase activity"/>
    <property type="evidence" value="ECO:0007669"/>
    <property type="project" value="UniProtKB-EC"/>
</dbReference>
<organism evidence="9 10">
    <name type="scientific">Pseudoalteromonas phenolica</name>
    <dbReference type="NCBI Taxonomy" id="161398"/>
    <lineage>
        <taxon>Bacteria</taxon>
        <taxon>Pseudomonadati</taxon>
        <taxon>Pseudomonadota</taxon>
        <taxon>Gammaproteobacteria</taxon>
        <taxon>Alteromonadales</taxon>
        <taxon>Pseudoalteromonadaceae</taxon>
        <taxon>Pseudoalteromonas</taxon>
    </lineage>
</organism>
<dbReference type="PATRIC" id="fig|161398.10.peg.938"/>
<keyword evidence="7" id="KW-0455">Luminescence</keyword>
<evidence type="ECO:0000256" key="6">
    <source>
        <dbReference type="ARBA" id="ARBA00023002"/>
    </source>
</evidence>
<sequence length="405" mass="45650">MIHIPNSIQTQCELVLGDWTSFHCRPETVWHERTIDFLTSLSTEIRRHPEAKSSPDLMALAFWLRKSHLLSMRRECHTAELSMGLGLTFHICPSNVPINFAYSLAFALLAGNSCVLRLSSKSNRATEIVLQTLTDLINKPENFSIAKRILLLSYQYNDDISAFWFSKAAGKVIWGGDSTINKMRQFPTPPRSREVAFADRYSFCVINAEYVLSIDNNQLQSECQNIFNDIYQLDQAGCSSPQLCIWVGSNNSILQAKGKIWQNVSIIAAKKRTDVNDIQVLNKFVNTCDAIIDHDQVTKVDIISPQLTLITVDKLNIAQHQFRGTSGQIYEASIQSLDELVPLINEKVQTLSYLGIDKYALQELIINNNLTGIDRIVPTGKALNMHNLWDGYDIIAGLSRTITIE</sequence>
<dbReference type="Proteomes" id="UP000061457">
    <property type="component" value="Chromosome I"/>
</dbReference>
<dbReference type="GO" id="GO:0003995">
    <property type="term" value="F:acyl-CoA dehydrogenase activity"/>
    <property type="evidence" value="ECO:0007669"/>
    <property type="project" value="InterPro"/>
</dbReference>
<dbReference type="SUPFAM" id="SSF53720">
    <property type="entry name" value="ALDH-like"/>
    <property type="match status" value="1"/>
</dbReference>
<dbReference type="EC" id="1.2.1.50" evidence="4"/>
<evidence type="ECO:0000256" key="5">
    <source>
        <dbReference type="ARBA" id="ARBA00022857"/>
    </source>
</evidence>
<dbReference type="RefSeq" id="WP_058029180.1">
    <property type="nucleotide sequence ID" value="NZ_CP013187.1"/>
</dbReference>
<dbReference type="OrthoDB" id="7156875at2"/>
<evidence type="ECO:0000256" key="4">
    <source>
        <dbReference type="ARBA" id="ARBA00013020"/>
    </source>
</evidence>
<dbReference type="KEGG" id="pphe:PP2015_922"/>
<accession>A0A0S2JZ86</accession>
<gene>
    <name evidence="9" type="ORF">PP2015_922</name>
</gene>
<evidence type="ECO:0000313" key="10">
    <source>
        <dbReference type="Proteomes" id="UP000061457"/>
    </source>
</evidence>
<dbReference type="EMBL" id="CP013187">
    <property type="protein sequence ID" value="ALO41440.1"/>
    <property type="molecule type" value="Genomic_DNA"/>
</dbReference>
<keyword evidence="5" id="KW-0521">NADP</keyword>
<name>A0A0S2JZ86_9GAMM</name>
<dbReference type="STRING" id="161398.PP2015_922"/>
<dbReference type="Pfam" id="PF05893">
    <property type="entry name" value="LuxC"/>
    <property type="match status" value="1"/>
</dbReference>
<proteinExistence type="inferred from homology"/>
<comment type="catalytic activity">
    <reaction evidence="8">
        <text>a long-chain fatty aldehyde + NADP(+) + CoA = a long-chain fatty acyl-CoA + NADPH + H(+)</text>
        <dbReference type="Rhea" id="RHEA:15437"/>
        <dbReference type="ChEBI" id="CHEBI:15378"/>
        <dbReference type="ChEBI" id="CHEBI:17176"/>
        <dbReference type="ChEBI" id="CHEBI:57287"/>
        <dbReference type="ChEBI" id="CHEBI:57783"/>
        <dbReference type="ChEBI" id="CHEBI:58349"/>
        <dbReference type="ChEBI" id="CHEBI:83139"/>
        <dbReference type="EC" id="1.2.1.50"/>
    </reaction>
</comment>
<comment type="function">
    <text evidence="1">LuxC is the fatty acid reductase enzyme responsible for synthesis of the aldehyde substrate for the luminescent reaction catalyzed by luciferase.</text>
</comment>
<dbReference type="InterPro" id="IPR016162">
    <property type="entry name" value="Ald_DH_N"/>
</dbReference>
<reference evidence="9 10" key="1">
    <citation type="submission" date="2015-11" db="EMBL/GenBank/DDBJ databases">
        <authorList>
            <person name="Zhang Y."/>
            <person name="Guo Z."/>
        </authorList>
    </citation>
    <scope>NUCLEOTIDE SEQUENCE [LARGE SCALE GENOMIC DNA]</scope>
    <source>
        <strain evidence="9 10">KCTC 12086</strain>
    </source>
</reference>
<keyword evidence="10" id="KW-1185">Reference proteome</keyword>
<evidence type="ECO:0000256" key="8">
    <source>
        <dbReference type="ARBA" id="ARBA00049412"/>
    </source>
</evidence>
<evidence type="ECO:0000256" key="3">
    <source>
        <dbReference type="ARBA" id="ARBA00010915"/>
    </source>
</evidence>
<dbReference type="GO" id="GO:0008218">
    <property type="term" value="P:bioluminescence"/>
    <property type="evidence" value="ECO:0007669"/>
    <property type="project" value="UniProtKB-KW"/>
</dbReference>
<protein>
    <recommendedName>
        <fullName evidence="4">long-chain-fatty-acyl-CoA reductase</fullName>
        <ecNumber evidence="4">1.2.1.50</ecNumber>
    </recommendedName>
</protein>
<keyword evidence="6" id="KW-0560">Oxidoreductase</keyword>
<evidence type="ECO:0000313" key="9">
    <source>
        <dbReference type="EMBL" id="ALO41440.1"/>
    </source>
</evidence>
<dbReference type="UniPathway" id="UPA00569"/>
<dbReference type="AlphaFoldDB" id="A0A0S2JZ86"/>
<evidence type="ECO:0000256" key="2">
    <source>
        <dbReference type="ARBA" id="ARBA00004908"/>
    </source>
</evidence>
<evidence type="ECO:0000256" key="7">
    <source>
        <dbReference type="ARBA" id="ARBA00023223"/>
    </source>
</evidence>